<dbReference type="InterPro" id="IPR019775">
    <property type="entry name" value="WD40_repeat_CS"/>
</dbReference>
<keyword evidence="2" id="KW-0698">rRNA processing</keyword>
<keyword evidence="4" id="KW-0677">Repeat</keyword>
<gene>
    <name evidence="9" type="ORF">RND81_04G077500</name>
</gene>
<dbReference type="Pfam" id="PF00400">
    <property type="entry name" value="WD40"/>
    <property type="match status" value="4"/>
</dbReference>
<evidence type="ECO:0000256" key="2">
    <source>
        <dbReference type="ARBA" id="ARBA00022552"/>
    </source>
</evidence>
<dbReference type="PRINTS" id="PR00320">
    <property type="entry name" value="GPROTEINBRPT"/>
</dbReference>
<dbReference type="Pfam" id="PF09384">
    <property type="entry name" value="UTP15_C"/>
    <property type="match status" value="1"/>
</dbReference>
<protein>
    <recommendedName>
        <fullName evidence="8">U3 small nucleolar RNA-associated protein 15 C-terminal domain-containing protein</fullName>
    </recommendedName>
</protein>
<evidence type="ECO:0000256" key="4">
    <source>
        <dbReference type="ARBA" id="ARBA00022737"/>
    </source>
</evidence>
<dbReference type="EMBL" id="JBDFQZ010000004">
    <property type="protein sequence ID" value="KAK9733599.1"/>
    <property type="molecule type" value="Genomic_DNA"/>
</dbReference>
<feature type="repeat" description="WD" evidence="6">
    <location>
        <begin position="125"/>
        <end position="167"/>
    </location>
</feature>
<dbReference type="SUPFAM" id="SSF50978">
    <property type="entry name" value="WD40 repeat-like"/>
    <property type="match status" value="1"/>
</dbReference>
<dbReference type="InterPro" id="IPR036322">
    <property type="entry name" value="WD40_repeat_dom_sf"/>
</dbReference>
<feature type="repeat" description="WD" evidence="6">
    <location>
        <begin position="168"/>
        <end position="201"/>
    </location>
</feature>
<feature type="region of interest" description="Disordered" evidence="7">
    <location>
        <begin position="1"/>
        <end position="33"/>
    </location>
</feature>
<evidence type="ECO:0000256" key="6">
    <source>
        <dbReference type="PROSITE-ProRule" id="PRU00221"/>
    </source>
</evidence>
<keyword evidence="3 6" id="KW-0853">WD repeat</keyword>
<dbReference type="GO" id="GO:0045943">
    <property type="term" value="P:positive regulation of transcription by RNA polymerase I"/>
    <property type="evidence" value="ECO:0007669"/>
    <property type="project" value="TreeGrafter"/>
</dbReference>
<accession>A0AAW1LFR8</accession>
<dbReference type="PROSITE" id="PS00678">
    <property type="entry name" value="WD_REPEATS_1"/>
    <property type="match status" value="1"/>
</dbReference>
<evidence type="ECO:0000256" key="1">
    <source>
        <dbReference type="ARBA" id="ARBA00004604"/>
    </source>
</evidence>
<evidence type="ECO:0000256" key="5">
    <source>
        <dbReference type="ARBA" id="ARBA00023242"/>
    </source>
</evidence>
<evidence type="ECO:0000256" key="3">
    <source>
        <dbReference type="ARBA" id="ARBA00022574"/>
    </source>
</evidence>
<dbReference type="PROSITE" id="PS50082">
    <property type="entry name" value="WD_REPEATS_2"/>
    <property type="match status" value="2"/>
</dbReference>
<dbReference type="PANTHER" id="PTHR19924:SF26">
    <property type="entry name" value="U3 SMALL NUCLEOLAR RNA-ASSOCIATED PROTEIN 15 HOMOLOG"/>
    <property type="match status" value="1"/>
</dbReference>
<dbReference type="InterPro" id="IPR001680">
    <property type="entry name" value="WD40_rpt"/>
</dbReference>
<evidence type="ECO:0000256" key="7">
    <source>
        <dbReference type="SAM" id="MobiDB-lite"/>
    </source>
</evidence>
<dbReference type="PROSITE" id="PS50294">
    <property type="entry name" value="WD_REPEATS_REGION"/>
    <property type="match status" value="1"/>
</dbReference>
<dbReference type="Gene3D" id="2.130.10.10">
    <property type="entry name" value="YVTN repeat-like/Quinoprotein amine dehydrogenase"/>
    <property type="match status" value="2"/>
</dbReference>
<dbReference type="Proteomes" id="UP001443914">
    <property type="component" value="Unassembled WGS sequence"/>
</dbReference>
<dbReference type="InterPro" id="IPR018983">
    <property type="entry name" value="U3_snoRNA-assocProt_15_C"/>
</dbReference>
<reference evidence="9" key="1">
    <citation type="submission" date="2024-03" db="EMBL/GenBank/DDBJ databases">
        <title>WGS assembly of Saponaria officinalis var. Norfolk2.</title>
        <authorList>
            <person name="Jenkins J."/>
            <person name="Shu S."/>
            <person name="Grimwood J."/>
            <person name="Barry K."/>
            <person name="Goodstein D."/>
            <person name="Schmutz J."/>
            <person name="Leebens-Mack J."/>
            <person name="Osbourn A."/>
        </authorList>
    </citation>
    <scope>NUCLEOTIDE SEQUENCE [LARGE SCALE GENOMIC DNA]</scope>
    <source>
        <strain evidence="9">JIC</strain>
    </source>
</reference>
<dbReference type="GO" id="GO:0006364">
    <property type="term" value="P:rRNA processing"/>
    <property type="evidence" value="ECO:0007669"/>
    <property type="project" value="UniProtKB-KW"/>
</dbReference>
<sequence length="532" mass="59705">MAETYPTKPRLKPPSKTPSTTPESSFWKSYKSPPPSDLPNLTASITSLSFSPTTPHLLAATHAASLSFFNPHSPSPSAPVSTFHSFRDSSFSASFRSDGRLVSAASLSGNIHVFDSKTRNQLRLLKGHSRPVRLCKFPFRDRLHLFSGGDDSLVKFWDVAHESCLFDFFGHKDYVRCGNFSPVDDNLFVSGSYDHTVRVWDSRGSGSGSGSSVMCFDHGKPVEDVVVLPSGGLVASSGGNVVKIWDVISGGKCVYTLEGHNKTVTSICVGKVRKKSGDELEQNRLLSVSLDGYLKVFNYVNMKVTFSMRFPAPLVSVAFSPDCSTRAIGTSNGIIYMGRRKKEKIEEGLNDVGDELGFRVRDEPQKRVLKSTYFRYFHRGQNEKPRAGDYIVLRRKKVKLAEHDKLLKKFRHKEAFVTVLKTKNPDNVVAVMEELVARKKLFKCVSNLEIDEFEMLLRFLQKYTTVPRLAGLLMPFSNKVLQMRGEDVRGNDALKLQIQYFRRSIQEELRIQNSLLEIQGVISPLMKIARRS</sequence>
<proteinExistence type="predicted"/>
<dbReference type="InterPro" id="IPR020472">
    <property type="entry name" value="WD40_PAC1"/>
</dbReference>
<keyword evidence="10" id="KW-1185">Reference proteome</keyword>
<evidence type="ECO:0000313" key="9">
    <source>
        <dbReference type="EMBL" id="KAK9733599.1"/>
    </source>
</evidence>
<name>A0AAW1LFR8_SAPOF</name>
<dbReference type="CDD" id="cd00200">
    <property type="entry name" value="WD40"/>
    <property type="match status" value="1"/>
</dbReference>
<comment type="subcellular location">
    <subcellularLocation>
        <location evidence="1">Nucleus</location>
        <location evidence="1">Nucleolus</location>
    </subcellularLocation>
</comment>
<evidence type="ECO:0000313" key="10">
    <source>
        <dbReference type="Proteomes" id="UP001443914"/>
    </source>
</evidence>
<dbReference type="AlphaFoldDB" id="A0AAW1LFR8"/>
<keyword evidence="5" id="KW-0539">Nucleus</keyword>
<comment type="caution">
    <text evidence="9">The sequence shown here is derived from an EMBL/GenBank/DDBJ whole genome shotgun (WGS) entry which is preliminary data.</text>
</comment>
<dbReference type="SMART" id="SM00320">
    <property type="entry name" value="WD40"/>
    <property type="match status" value="6"/>
</dbReference>
<feature type="domain" description="U3 small nucleolar RNA-associated protein 15 C-terminal" evidence="8">
    <location>
        <begin position="383"/>
        <end position="525"/>
    </location>
</feature>
<evidence type="ECO:0000259" key="8">
    <source>
        <dbReference type="Pfam" id="PF09384"/>
    </source>
</evidence>
<organism evidence="9 10">
    <name type="scientific">Saponaria officinalis</name>
    <name type="common">Common soapwort</name>
    <name type="synonym">Lychnis saponaria</name>
    <dbReference type="NCBI Taxonomy" id="3572"/>
    <lineage>
        <taxon>Eukaryota</taxon>
        <taxon>Viridiplantae</taxon>
        <taxon>Streptophyta</taxon>
        <taxon>Embryophyta</taxon>
        <taxon>Tracheophyta</taxon>
        <taxon>Spermatophyta</taxon>
        <taxon>Magnoliopsida</taxon>
        <taxon>eudicotyledons</taxon>
        <taxon>Gunneridae</taxon>
        <taxon>Pentapetalae</taxon>
        <taxon>Caryophyllales</taxon>
        <taxon>Caryophyllaceae</taxon>
        <taxon>Caryophylleae</taxon>
        <taxon>Saponaria</taxon>
    </lineage>
</organism>
<dbReference type="GO" id="GO:0005730">
    <property type="term" value="C:nucleolus"/>
    <property type="evidence" value="ECO:0007669"/>
    <property type="project" value="UniProtKB-SubCell"/>
</dbReference>
<dbReference type="PANTHER" id="PTHR19924">
    <property type="entry name" value="UTP15 U3 SMALL NUCLEOLAR RNA-ASSOCIATED PROTEIN 15 FAMILY MEMBER"/>
    <property type="match status" value="1"/>
</dbReference>
<dbReference type="InterPro" id="IPR015943">
    <property type="entry name" value="WD40/YVTN_repeat-like_dom_sf"/>
</dbReference>